<proteinExistence type="predicted"/>
<dbReference type="Proteomes" id="UP001567538">
    <property type="component" value="Unassembled WGS sequence"/>
</dbReference>
<accession>A0ABD1GQC5</accession>
<dbReference type="EMBL" id="JBEAFC010000008">
    <property type="protein sequence ID" value="KAL1545930.1"/>
    <property type="molecule type" value="Genomic_DNA"/>
</dbReference>
<dbReference type="InterPro" id="IPR024752">
    <property type="entry name" value="Myb/SANT-like_dom"/>
</dbReference>
<name>A0ABD1GQC5_SALDI</name>
<evidence type="ECO:0000259" key="2">
    <source>
        <dbReference type="Pfam" id="PF12776"/>
    </source>
</evidence>
<dbReference type="AlphaFoldDB" id="A0ABD1GQC5"/>
<keyword evidence="4" id="KW-1185">Reference proteome</keyword>
<sequence length="324" mass="36569">MNIPLQSHFLYNGKWCADIDKVLVDTITKLKGDTGWAEHEFPSYFLLTAASEIEAKLAVHFSESELAIRMRLLALRYQTFKEVVRTKGTFWDMPFKCVIAADCVWKKILKNNAFAAAYYYHDEPEYSKLACLFGLDDVKVEGAKEVIVISESTEENSSDESSDYATDADTDEVNSPVVIPKPPVRRKLFFNDDVATDMESTTDAGIYFIVAGHDGNLSTRFEMSRPLLKNPFVKKYEALVRRTRLSGGGLIFSSELRSWNDGGGCKSDKHMQYIYNAQGHTLHGLCSFVFQTSPPSFGYRVYYGFVFPVWANVACVVLPPFRGN</sequence>
<evidence type="ECO:0000313" key="4">
    <source>
        <dbReference type="Proteomes" id="UP001567538"/>
    </source>
</evidence>
<dbReference type="Pfam" id="PF12776">
    <property type="entry name" value="Myb_DNA-bind_3"/>
    <property type="match status" value="1"/>
</dbReference>
<evidence type="ECO:0000256" key="1">
    <source>
        <dbReference type="SAM" id="MobiDB-lite"/>
    </source>
</evidence>
<gene>
    <name evidence="3" type="ORF">AAHA92_22598</name>
</gene>
<organism evidence="3 4">
    <name type="scientific">Salvia divinorum</name>
    <name type="common">Maria pastora</name>
    <name type="synonym">Diviner's sage</name>
    <dbReference type="NCBI Taxonomy" id="28513"/>
    <lineage>
        <taxon>Eukaryota</taxon>
        <taxon>Viridiplantae</taxon>
        <taxon>Streptophyta</taxon>
        <taxon>Embryophyta</taxon>
        <taxon>Tracheophyta</taxon>
        <taxon>Spermatophyta</taxon>
        <taxon>Magnoliopsida</taxon>
        <taxon>eudicotyledons</taxon>
        <taxon>Gunneridae</taxon>
        <taxon>Pentapetalae</taxon>
        <taxon>asterids</taxon>
        <taxon>lamiids</taxon>
        <taxon>Lamiales</taxon>
        <taxon>Lamiaceae</taxon>
        <taxon>Nepetoideae</taxon>
        <taxon>Mentheae</taxon>
        <taxon>Salviinae</taxon>
        <taxon>Salvia</taxon>
        <taxon>Salvia subgen. Calosphace</taxon>
    </lineage>
</organism>
<protein>
    <recommendedName>
        <fullName evidence="2">Myb/SANT-like domain-containing protein</fullName>
    </recommendedName>
</protein>
<evidence type="ECO:0000313" key="3">
    <source>
        <dbReference type="EMBL" id="KAL1545930.1"/>
    </source>
</evidence>
<reference evidence="3 4" key="1">
    <citation type="submission" date="2024-06" db="EMBL/GenBank/DDBJ databases">
        <title>A chromosome level genome sequence of Diviner's sage (Salvia divinorum).</title>
        <authorList>
            <person name="Ford S.A."/>
            <person name="Ro D.-K."/>
            <person name="Ness R.W."/>
            <person name="Phillips M.A."/>
        </authorList>
    </citation>
    <scope>NUCLEOTIDE SEQUENCE [LARGE SCALE GENOMIC DNA]</scope>
    <source>
        <strain evidence="3">SAF-2024a</strain>
        <tissue evidence="3">Leaf</tissue>
    </source>
</reference>
<feature type="region of interest" description="Disordered" evidence="1">
    <location>
        <begin position="151"/>
        <end position="176"/>
    </location>
</feature>
<comment type="caution">
    <text evidence="3">The sequence shown here is derived from an EMBL/GenBank/DDBJ whole genome shotgun (WGS) entry which is preliminary data.</text>
</comment>
<feature type="compositionally biased region" description="Acidic residues" evidence="1">
    <location>
        <begin position="152"/>
        <end position="172"/>
    </location>
</feature>
<feature type="domain" description="Myb/SANT-like" evidence="2">
    <location>
        <begin position="15"/>
        <end position="107"/>
    </location>
</feature>